<dbReference type="Proteomes" id="UP000001693">
    <property type="component" value="Chromosome"/>
</dbReference>
<keyword evidence="3" id="KW-1185">Reference proteome</keyword>
<dbReference type="RefSeq" id="WP_012347926.1">
    <property type="nucleotide sequence ID" value="NC_010524.1"/>
</dbReference>
<reference evidence="2 3" key="1">
    <citation type="submission" date="2008-03" db="EMBL/GenBank/DDBJ databases">
        <title>Complete sequence of Leptothrix cholodnii SP-6.</title>
        <authorList>
            <consortium name="US DOE Joint Genome Institute"/>
            <person name="Copeland A."/>
            <person name="Lucas S."/>
            <person name="Lapidus A."/>
            <person name="Glavina del Rio T."/>
            <person name="Dalin E."/>
            <person name="Tice H."/>
            <person name="Bruce D."/>
            <person name="Goodwin L."/>
            <person name="Pitluck S."/>
            <person name="Chertkov O."/>
            <person name="Brettin T."/>
            <person name="Detter J.C."/>
            <person name="Han C."/>
            <person name="Kuske C.R."/>
            <person name="Schmutz J."/>
            <person name="Larimer F."/>
            <person name="Land M."/>
            <person name="Hauser L."/>
            <person name="Kyrpides N."/>
            <person name="Lykidis A."/>
            <person name="Emerson D."/>
            <person name="Richardson P."/>
        </authorList>
    </citation>
    <scope>NUCLEOTIDE SEQUENCE [LARGE SCALE GENOMIC DNA]</scope>
    <source>
        <strain evidence="3">ATCC 51168 / LMG 8142 / SP-6</strain>
    </source>
</reference>
<dbReference type="Pfam" id="PF16074">
    <property type="entry name" value="PilW"/>
    <property type="match status" value="1"/>
</dbReference>
<evidence type="ECO:0000256" key="1">
    <source>
        <dbReference type="SAM" id="Phobius"/>
    </source>
</evidence>
<dbReference type="GO" id="GO:0043683">
    <property type="term" value="P:type IV pilus assembly"/>
    <property type="evidence" value="ECO:0007669"/>
    <property type="project" value="InterPro"/>
</dbReference>
<evidence type="ECO:0000313" key="3">
    <source>
        <dbReference type="Proteomes" id="UP000001693"/>
    </source>
</evidence>
<dbReference type="eggNOG" id="COG4966">
    <property type="taxonomic scope" value="Bacteria"/>
</dbReference>
<protein>
    <submittedName>
        <fullName evidence="2">Type IV pilus assembly protein PilW</fullName>
    </submittedName>
</protein>
<dbReference type="KEGG" id="lch:Lcho_2907"/>
<gene>
    <name evidence="2" type="ordered locus">Lcho_2907</name>
</gene>
<dbReference type="AlphaFoldDB" id="B1XYC7"/>
<keyword evidence="1" id="KW-1133">Transmembrane helix</keyword>
<dbReference type="EMBL" id="CP001013">
    <property type="protein sequence ID" value="ACB35172.1"/>
    <property type="molecule type" value="Genomic_DNA"/>
</dbReference>
<dbReference type="Pfam" id="PF07963">
    <property type="entry name" value="N_methyl"/>
    <property type="match status" value="1"/>
</dbReference>
<dbReference type="InterPro" id="IPR012902">
    <property type="entry name" value="N_methyl_site"/>
</dbReference>
<organism evidence="2 3">
    <name type="scientific">Leptothrix cholodnii (strain ATCC 51168 / LMG 8142 / SP-6)</name>
    <name type="common">Leptothrix discophora (strain SP-6)</name>
    <dbReference type="NCBI Taxonomy" id="395495"/>
    <lineage>
        <taxon>Bacteria</taxon>
        <taxon>Pseudomonadati</taxon>
        <taxon>Pseudomonadota</taxon>
        <taxon>Betaproteobacteria</taxon>
        <taxon>Burkholderiales</taxon>
        <taxon>Sphaerotilaceae</taxon>
        <taxon>Leptothrix</taxon>
    </lineage>
</organism>
<dbReference type="STRING" id="395495.Lcho_2907"/>
<keyword evidence="1" id="KW-0812">Transmembrane</keyword>
<dbReference type="InterPro" id="IPR032092">
    <property type="entry name" value="PilW"/>
</dbReference>
<name>B1XYC7_LEPCP</name>
<feature type="transmembrane region" description="Helical" evidence="1">
    <location>
        <begin position="21"/>
        <end position="46"/>
    </location>
</feature>
<dbReference type="PROSITE" id="PS00409">
    <property type="entry name" value="PROKAR_NTER_METHYL"/>
    <property type="match status" value="1"/>
</dbReference>
<accession>B1XYC7</accession>
<evidence type="ECO:0000313" key="2">
    <source>
        <dbReference type="EMBL" id="ACB35172.1"/>
    </source>
</evidence>
<proteinExistence type="predicted"/>
<sequence length="388" mass="42061">MNLHPSARTRRPLLARQRGVTLVELMVGLVIGLLATLVIAQVAIVFEGQKRSTTGGSDAQLNGALALQTLQRDIQLSGYGIATGGGAGCELRGSRNGTVPPWNGQPMVAVRIVDGTDVATGSPDSLFMLFSGKADSSFYSLPIRVYQNHRRDGSEFVLDERTNIGTAQGDMMVVVPTPTPLPSASQVTPSWCSVFNISVDPATTDNRIVHQPGTDGPWNQDSTNTVFPGAVNADTSYAAGSHLVNLGTMTYREYSLSTSTTGSALQMRSVDNNTAQWVTADALFPQIVNLQAVYGRDTSVTRDNVVDAWDNTAPTTADGWSRVIAVRIALVARSNQREKEIVTVTEPTWMPDGVNTQPLKVDHLDSWQHYRYKVFEAAVPLRNMLWQS</sequence>
<keyword evidence="1" id="KW-0472">Membrane</keyword>
<dbReference type="HOGENOM" id="CLU_059334_0_0_4"/>